<feature type="transmembrane region" description="Helical" evidence="10">
    <location>
        <begin position="207"/>
        <end position="229"/>
    </location>
</feature>
<dbReference type="NCBIfam" id="TIGR00797">
    <property type="entry name" value="matE"/>
    <property type="match status" value="1"/>
</dbReference>
<dbReference type="EMBL" id="LBJQ01000056">
    <property type="protein sequence ID" value="RXH31889.1"/>
    <property type="molecule type" value="Genomic_DNA"/>
</dbReference>
<dbReference type="PANTHER" id="PTHR43298">
    <property type="entry name" value="MULTIDRUG RESISTANCE PROTEIN NORM-RELATED"/>
    <property type="match status" value="1"/>
</dbReference>
<comment type="caution">
    <text evidence="11">The sequence shown here is derived from an EMBL/GenBank/DDBJ whole genome shotgun (WGS) entry which is preliminary data.</text>
</comment>
<dbReference type="AlphaFoldDB" id="A0A4V1L2K1"/>
<feature type="transmembrane region" description="Helical" evidence="10">
    <location>
        <begin position="407"/>
        <end position="427"/>
    </location>
</feature>
<keyword evidence="4" id="KW-1003">Cell membrane</keyword>
<feature type="transmembrane region" description="Helical" evidence="10">
    <location>
        <begin position="292"/>
        <end position="313"/>
    </location>
</feature>
<feature type="transmembrane region" description="Helical" evidence="10">
    <location>
        <begin position="143"/>
        <end position="163"/>
    </location>
</feature>
<evidence type="ECO:0000256" key="6">
    <source>
        <dbReference type="ARBA" id="ARBA00022989"/>
    </source>
</evidence>
<evidence type="ECO:0000313" key="12">
    <source>
        <dbReference type="Proteomes" id="UP000289546"/>
    </source>
</evidence>
<keyword evidence="6 10" id="KW-1133">Transmembrane helix</keyword>
<dbReference type="GO" id="GO:0015297">
    <property type="term" value="F:antiporter activity"/>
    <property type="evidence" value="ECO:0007669"/>
    <property type="project" value="UniProtKB-KW"/>
</dbReference>
<feature type="transmembrane region" description="Helical" evidence="10">
    <location>
        <begin position="107"/>
        <end position="131"/>
    </location>
</feature>
<keyword evidence="5 10" id="KW-0812">Transmembrane</keyword>
<comment type="subcellular location">
    <subcellularLocation>
        <location evidence="1">Cell inner membrane</location>
        <topology evidence="1">Multi-pass membrane protein</topology>
    </subcellularLocation>
</comment>
<keyword evidence="12" id="KW-1185">Reference proteome</keyword>
<protein>
    <recommendedName>
        <fullName evidence="9">Multidrug-efflux transporter</fullName>
    </recommendedName>
</protein>
<evidence type="ECO:0000256" key="9">
    <source>
        <dbReference type="ARBA" id="ARBA00031636"/>
    </source>
</evidence>
<evidence type="ECO:0000313" key="11">
    <source>
        <dbReference type="EMBL" id="RXH31889.1"/>
    </source>
</evidence>
<feature type="transmembrane region" description="Helical" evidence="10">
    <location>
        <begin position="250"/>
        <end position="272"/>
    </location>
</feature>
<feature type="transmembrane region" description="Helical" evidence="10">
    <location>
        <begin position="43"/>
        <end position="66"/>
    </location>
</feature>
<evidence type="ECO:0000256" key="2">
    <source>
        <dbReference type="ARBA" id="ARBA00022448"/>
    </source>
</evidence>
<dbReference type="PIRSF" id="PIRSF006603">
    <property type="entry name" value="DinF"/>
    <property type="match status" value="1"/>
</dbReference>
<evidence type="ECO:0000256" key="8">
    <source>
        <dbReference type="ARBA" id="ARBA00023136"/>
    </source>
</evidence>
<feature type="transmembrane region" description="Helical" evidence="10">
    <location>
        <begin position="72"/>
        <end position="95"/>
    </location>
</feature>
<dbReference type="InterPro" id="IPR048279">
    <property type="entry name" value="MdtK-like"/>
</dbReference>
<dbReference type="InterPro" id="IPR050222">
    <property type="entry name" value="MATE_MdtK"/>
</dbReference>
<keyword evidence="3" id="KW-0050">Antiport</keyword>
<evidence type="ECO:0000256" key="1">
    <source>
        <dbReference type="ARBA" id="ARBA00004429"/>
    </source>
</evidence>
<feature type="transmembrane region" description="Helical" evidence="10">
    <location>
        <begin position="374"/>
        <end position="395"/>
    </location>
</feature>
<keyword evidence="7" id="KW-0406">Ion transport</keyword>
<reference evidence="11 12" key="1">
    <citation type="submission" date="2015-04" db="EMBL/GenBank/DDBJ databases">
        <title>Comparative genomics of rhizobia nodulating Arachis hypogaea in China.</title>
        <authorList>
            <person name="Li Y."/>
        </authorList>
    </citation>
    <scope>NUCLEOTIDE SEQUENCE [LARGE SCALE GENOMIC DNA]</scope>
    <source>
        <strain evidence="11 12">CCBAU 51757</strain>
    </source>
</reference>
<evidence type="ECO:0000256" key="10">
    <source>
        <dbReference type="SAM" id="Phobius"/>
    </source>
</evidence>
<accession>A0A4V1L2K1</accession>
<name>A0A4V1L2K1_9BRAD</name>
<organism evidence="11 12">
    <name type="scientific">Bradyrhizobium nanningense</name>
    <dbReference type="NCBI Taxonomy" id="1325118"/>
    <lineage>
        <taxon>Bacteria</taxon>
        <taxon>Pseudomonadati</taxon>
        <taxon>Pseudomonadota</taxon>
        <taxon>Alphaproteobacteria</taxon>
        <taxon>Hyphomicrobiales</taxon>
        <taxon>Nitrobacteraceae</taxon>
        <taxon>Bradyrhizobium</taxon>
    </lineage>
</organism>
<dbReference type="InterPro" id="IPR002528">
    <property type="entry name" value="MATE_fam"/>
</dbReference>
<gene>
    <name evidence="11" type="ORF">XH99_10385</name>
</gene>
<dbReference type="CDD" id="cd13131">
    <property type="entry name" value="MATE_NorM_like"/>
    <property type="match status" value="1"/>
</dbReference>
<feature type="transmembrane region" description="Helical" evidence="10">
    <location>
        <begin position="175"/>
        <end position="195"/>
    </location>
</feature>
<evidence type="ECO:0000256" key="7">
    <source>
        <dbReference type="ARBA" id="ARBA00023065"/>
    </source>
</evidence>
<evidence type="ECO:0000256" key="4">
    <source>
        <dbReference type="ARBA" id="ARBA00022475"/>
    </source>
</evidence>
<dbReference type="GO" id="GO:0005886">
    <property type="term" value="C:plasma membrane"/>
    <property type="evidence" value="ECO:0007669"/>
    <property type="project" value="UniProtKB-SubCell"/>
</dbReference>
<proteinExistence type="predicted"/>
<evidence type="ECO:0000256" key="5">
    <source>
        <dbReference type="ARBA" id="ARBA00022692"/>
    </source>
</evidence>
<feature type="transmembrane region" description="Helical" evidence="10">
    <location>
        <begin position="333"/>
        <end position="354"/>
    </location>
</feature>
<dbReference type="GO" id="GO:0042910">
    <property type="term" value="F:xenobiotic transmembrane transporter activity"/>
    <property type="evidence" value="ECO:0007669"/>
    <property type="project" value="InterPro"/>
</dbReference>
<dbReference type="PANTHER" id="PTHR43298:SF2">
    <property type="entry name" value="FMN_FAD EXPORTER YEEO-RELATED"/>
    <property type="match status" value="1"/>
</dbReference>
<keyword evidence="8 10" id="KW-0472">Membrane</keyword>
<feature type="transmembrane region" description="Helical" evidence="10">
    <location>
        <begin position="433"/>
        <end position="455"/>
    </location>
</feature>
<dbReference type="Proteomes" id="UP000289546">
    <property type="component" value="Unassembled WGS sequence"/>
</dbReference>
<keyword evidence="2" id="KW-0813">Transport</keyword>
<evidence type="ECO:0000256" key="3">
    <source>
        <dbReference type="ARBA" id="ARBA00022449"/>
    </source>
</evidence>
<dbReference type="Pfam" id="PF01554">
    <property type="entry name" value="MatE"/>
    <property type="match status" value="2"/>
</dbReference>
<sequence length="473" mass="50203">MQLVRTLQRRRSMFNHHRHHLAVELGETAKLALPMVLTQVAQVAMMTIDLAFIGRIGVEAIAAVALAGRVYLVSFTFGAGLLAPIATLAAQAFGAHNLTVIRRSLRMGLWTALLLSLPIVAFALCGEQMLLALGQEPNAARLAQQYLFGLALGVAPALGFLVIRSVMGAVNRPEPLLWITLAAIPAKILLAYLLINGAFGLPRLELFGVGLATTLVNCGTFLASLWFAVMCRPFRDYHVVGRLWRFDWVLMRQLIVIGTPISIAALIGYGLFSAAALLAGRISTSALAAHQIALQVAAPLFMISFGISMAATVRVAHAVGRNDGPGIKRAGQVAMLLGVVIAAMLTLAVIAARIALVELFIDESDVDNDSTVGLAAKLILVGASFFVTEAARGAAAGSLRGLKDTRVPLLLAGIAYWPIGFSLSYVLSFKVGLGVIGIWIGLSIGTTAYAGLLVLRFQLLANRLALQSRNLSA</sequence>
<dbReference type="GO" id="GO:0006811">
    <property type="term" value="P:monoatomic ion transport"/>
    <property type="evidence" value="ECO:0007669"/>
    <property type="project" value="UniProtKB-KW"/>
</dbReference>